<evidence type="ECO:0000313" key="7">
    <source>
        <dbReference type="EMBL" id="OXT00496.1"/>
    </source>
</evidence>
<dbReference type="EMBL" id="NBYO01000002">
    <property type="protein sequence ID" value="OXT00496.1"/>
    <property type="molecule type" value="Genomic_DNA"/>
</dbReference>
<dbReference type="Proteomes" id="UP000215405">
    <property type="component" value="Unassembled WGS sequence"/>
</dbReference>
<comment type="subcellular location">
    <subcellularLocation>
        <location evidence="1">Target cell</location>
        <location evidence="1">Target cell cytoplasm</location>
    </subcellularLocation>
</comment>
<evidence type="ECO:0000313" key="8">
    <source>
        <dbReference type="Proteomes" id="UP000215405"/>
    </source>
</evidence>
<keyword evidence="2" id="KW-0800">Toxin</keyword>
<accession>A0A231UYS4</accession>
<comment type="caution">
    <text evidence="7">The sequence shown here is derived from an EMBL/GenBank/DDBJ whole genome shotgun (WGS) entry which is preliminary data.</text>
</comment>
<proteinExistence type="predicted"/>
<name>A0A231UYS4_9HYPH</name>
<protein>
    <submittedName>
        <fullName evidence="7">Uncharacterized protein</fullName>
    </submittedName>
</protein>
<dbReference type="Pfam" id="PF04830">
    <property type="entry name" value="DUF637"/>
    <property type="match status" value="1"/>
</dbReference>
<evidence type="ECO:0000256" key="2">
    <source>
        <dbReference type="ARBA" id="ARBA00022656"/>
    </source>
</evidence>
<evidence type="ECO:0000259" key="5">
    <source>
        <dbReference type="Pfam" id="PF04829"/>
    </source>
</evidence>
<gene>
    <name evidence="7" type="ORF">B7H23_10270</name>
</gene>
<keyword evidence="4" id="KW-0843">Virulence</keyword>
<dbReference type="Pfam" id="PF04829">
    <property type="entry name" value="PT-VENN"/>
    <property type="match status" value="1"/>
</dbReference>
<evidence type="ECO:0000256" key="1">
    <source>
        <dbReference type="ARBA" id="ARBA00004219"/>
    </source>
</evidence>
<feature type="domain" description="VENN motif-containing" evidence="5">
    <location>
        <begin position="404"/>
        <end position="435"/>
    </location>
</feature>
<keyword evidence="3" id="KW-1266">Target cell cytoplasm</keyword>
<evidence type="ECO:0000256" key="4">
    <source>
        <dbReference type="ARBA" id="ARBA00023026"/>
    </source>
</evidence>
<organism evidence="7 8">
    <name type="scientific">Notoacmeibacter marinus</name>
    <dbReference type="NCBI Taxonomy" id="1876515"/>
    <lineage>
        <taxon>Bacteria</taxon>
        <taxon>Pseudomonadati</taxon>
        <taxon>Pseudomonadota</taxon>
        <taxon>Alphaproteobacteria</taxon>
        <taxon>Hyphomicrobiales</taxon>
        <taxon>Notoacmeibacteraceae</taxon>
        <taxon>Notoacmeibacter</taxon>
    </lineage>
</organism>
<dbReference type="GO" id="GO:0090729">
    <property type="term" value="F:toxin activity"/>
    <property type="evidence" value="ECO:0007669"/>
    <property type="project" value="UniProtKB-KW"/>
</dbReference>
<evidence type="ECO:0000259" key="6">
    <source>
        <dbReference type="Pfam" id="PF04830"/>
    </source>
</evidence>
<dbReference type="InterPro" id="IPR006915">
    <property type="entry name" value="DUF637_hemagglutn_put"/>
</dbReference>
<dbReference type="AlphaFoldDB" id="A0A231UYS4"/>
<feature type="domain" description="DUF637" evidence="6">
    <location>
        <begin position="197"/>
        <end position="358"/>
    </location>
</feature>
<evidence type="ECO:0000256" key="3">
    <source>
        <dbReference type="ARBA" id="ARBA00022913"/>
    </source>
</evidence>
<sequence>MKGIFSCIRELQLNRPGSAGRRRWSPANNALHESTAAGGRLAAHSLPYGNVAIETRTDRTFEQDKKAEEDLFWWNSSDEGFSREVIEHTHMKAGGGIRIEAGDGVVVEYEAQANLDAAVAELSTHEGLEWMGDLKSSPNVDWRAVRPKVEDWDYEDQGLTQAGAALVALVVSTVTSGVGGSIASGLGFAQGTIVSAAMEAGFTSLATQTSISLINNQGDIGATLKELGSEESIRTLVGSMLTAGLTQGVLNKVNIPATSIELGASQNFANAAQRNLLRAAIKVGVQSTVEGRALDDSLVSALRLAAADTLGATLATEIGRSYHTGQINKATQLIAHAALGCATGAVSSGACASGASGAVVGEVAAELHVRNWTKSVLRRARNGELTREQLALEIAALDSNAIDVATLTGGLAAAVLGGDVNAGASAGGNAAQNNFVCGGLCVAGVIIGAGAIYSTIVGEGNPLEGLAQIGSGSDPLSAAISSGVNAGIELSLKAYPGQTLAALGVLEAIGETADLAVTYAVADRRSEPAPHRATIRLYGADFQLP</sequence>
<keyword evidence="8" id="KW-1185">Reference proteome</keyword>
<dbReference type="InterPro" id="IPR006914">
    <property type="entry name" value="VENN_dom"/>
</dbReference>
<reference evidence="8" key="1">
    <citation type="journal article" date="2017" name="Int. J. Syst. Evol. Microbiol.">
        <title>Notoacmeibacter marinus gen. nov., sp. nov., isolated from the gut of a limpet and proposal of Notoacmeibacteraceae fam. nov. in the order Rhizobiales of the class Alphaproteobacteria.</title>
        <authorList>
            <person name="Huang Z."/>
            <person name="Guo F."/>
            <person name="Lai Q."/>
        </authorList>
    </citation>
    <scope>NUCLEOTIDE SEQUENCE [LARGE SCALE GENOMIC DNA]</scope>
    <source>
        <strain evidence="8">XMTR2A4</strain>
    </source>
</reference>